<protein>
    <recommendedName>
        <fullName evidence="6">Putative tRNA (cytidine(34)-2'-O)-methyltransferase</fullName>
        <ecNumber evidence="6">2.1.1.207</ecNumber>
    </recommendedName>
    <alternativeName>
        <fullName evidence="6">tRNA (cytidine/uridine-2'-O-)-methyltransferase</fullName>
    </alternativeName>
</protein>
<comment type="function">
    <text evidence="6">Could methylate the ribose at the nucleotide 34 wobble position in tRNA.</text>
</comment>
<comment type="catalytic activity">
    <reaction evidence="6">
        <text>5-carboxymethylaminomethyluridine(34) in tRNA(Leu) + S-adenosyl-L-methionine = 5-carboxymethylaminomethyl-2'-O-methyluridine(34) in tRNA(Leu) + S-adenosyl-L-homocysteine + H(+)</text>
        <dbReference type="Rhea" id="RHEA:43088"/>
        <dbReference type="Rhea" id="RHEA-COMP:10333"/>
        <dbReference type="Rhea" id="RHEA-COMP:10334"/>
        <dbReference type="ChEBI" id="CHEBI:15378"/>
        <dbReference type="ChEBI" id="CHEBI:57856"/>
        <dbReference type="ChEBI" id="CHEBI:59789"/>
        <dbReference type="ChEBI" id="CHEBI:74508"/>
        <dbReference type="ChEBI" id="CHEBI:74511"/>
        <dbReference type="EC" id="2.1.1.207"/>
    </reaction>
</comment>
<feature type="binding site" evidence="6 7">
    <location>
        <position position="129"/>
    </location>
    <ligand>
        <name>S-adenosyl-L-methionine</name>
        <dbReference type="ChEBI" id="CHEBI:59789"/>
    </ligand>
</feature>
<keyword evidence="1 6" id="KW-0963">Cytoplasm</keyword>
<dbReference type="InterPro" id="IPR016914">
    <property type="entry name" value="TrmL"/>
</dbReference>
<dbReference type="InterPro" id="IPR029026">
    <property type="entry name" value="tRNA_m1G_MTases_N"/>
</dbReference>
<feature type="binding site" evidence="6 7">
    <location>
        <position position="121"/>
    </location>
    <ligand>
        <name>S-adenosyl-L-methionine</name>
        <dbReference type="ChEBI" id="CHEBI:59789"/>
    </ligand>
</feature>
<dbReference type="InterPro" id="IPR001537">
    <property type="entry name" value="SpoU_MeTrfase"/>
</dbReference>
<evidence type="ECO:0000313" key="9">
    <source>
        <dbReference type="EMBL" id="EFK54907.1"/>
    </source>
</evidence>
<dbReference type="GO" id="GO:0002130">
    <property type="term" value="P:wobble position ribose methylation"/>
    <property type="evidence" value="ECO:0007669"/>
    <property type="project" value="TreeGrafter"/>
</dbReference>
<keyword evidence="5 6" id="KW-0819">tRNA processing</keyword>
<evidence type="ECO:0000256" key="7">
    <source>
        <dbReference type="PIRSR" id="PIRSR029256-1"/>
    </source>
</evidence>
<evidence type="ECO:0000256" key="5">
    <source>
        <dbReference type="ARBA" id="ARBA00022694"/>
    </source>
</evidence>
<name>D7WAM6_9CORY</name>
<comment type="subcellular location">
    <subcellularLocation>
        <location evidence="6">Cytoplasm</location>
    </subcellularLocation>
</comment>
<keyword evidence="10" id="KW-1185">Reference proteome</keyword>
<evidence type="ECO:0000256" key="3">
    <source>
        <dbReference type="ARBA" id="ARBA00022679"/>
    </source>
</evidence>
<dbReference type="InterPro" id="IPR029028">
    <property type="entry name" value="Alpha/beta_knot_MTases"/>
</dbReference>
<dbReference type="GO" id="GO:0042802">
    <property type="term" value="F:identical protein binding"/>
    <property type="evidence" value="ECO:0007669"/>
    <property type="project" value="UniProtKB-ARBA"/>
</dbReference>
<dbReference type="STRING" id="585529.HMPREF0291_10165"/>
<dbReference type="PIRSF" id="PIRSF029256">
    <property type="entry name" value="SpoU_TrmH_prd"/>
    <property type="match status" value="1"/>
</dbReference>
<dbReference type="HOGENOM" id="CLU_110125_1_0_11"/>
<evidence type="ECO:0000313" key="10">
    <source>
        <dbReference type="Proteomes" id="UP000004208"/>
    </source>
</evidence>
<sequence>MHVIFDNPVIPGNTGNTIRLCAGTGFTLHLVKPLGFLLDDKHLKRSGLDYHDLADVQIHEDIESCFASLIDARIFAFTTHTTRHYTDVEYRDTDALLFGTEPTGLPEEHSHHPRVTDQLRIPMLPGRRSMNLANSAAVASYEAWRQLGFPGGV</sequence>
<dbReference type="PANTHER" id="PTHR42971:SF1">
    <property type="entry name" value="TRNA (CYTIDINE(34)-2'-O)-METHYLTRANSFERASE"/>
    <property type="match status" value="1"/>
</dbReference>
<comment type="catalytic activity">
    <reaction evidence="6">
        <text>cytidine(34) in tRNA + S-adenosyl-L-methionine = 2'-O-methylcytidine(34) in tRNA + S-adenosyl-L-homocysteine + H(+)</text>
        <dbReference type="Rhea" id="RHEA:43084"/>
        <dbReference type="Rhea" id="RHEA-COMP:10331"/>
        <dbReference type="Rhea" id="RHEA-COMP:10332"/>
        <dbReference type="ChEBI" id="CHEBI:15378"/>
        <dbReference type="ChEBI" id="CHEBI:57856"/>
        <dbReference type="ChEBI" id="CHEBI:59789"/>
        <dbReference type="ChEBI" id="CHEBI:74495"/>
        <dbReference type="ChEBI" id="CHEBI:82748"/>
        <dbReference type="EC" id="2.1.1.207"/>
    </reaction>
</comment>
<comment type="caution">
    <text evidence="6">Lacks conserved residue(s) required for the propagation of feature annotation.</text>
</comment>
<feature type="domain" description="tRNA/rRNA methyltransferase SpoU type" evidence="8">
    <location>
        <begin position="2"/>
        <end position="141"/>
    </location>
</feature>
<evidence type="ECO:0000256" key="4">
    <source>
        <dbReference type="ARBA" id="ARBA00022691"/>
    </source>
</evidence>
<evidence type="ECO:0000256" key="2">
    <source>
        <dbReference type="ARBA" id="ARBA00022603"/>
    </source>
</evidence>
<accession>D7WAM6</accession>
<comment type="caution">
    <text evidence="9">The sequence shown here is derived from an EMBL/GenBank/DDBJ whole genome shotgun (WGS) entry which is preliminary data.</text>
</comment>
<gene>
    <name evidence="9" type="ORF">HMPREF0291_10165</name>
</gene>
<dbReference type="Gene3D" id="3.40.1280.10">
    <property type="match status" value="1"/>
</dbReference>
<comment type="similarity">
    <text evidence="6">Belongs to the class IV-like SAM-binding methyltransferase superfamily. RNA methyltransferase TrmH family. TrmL subfamily.</text>
</comment>
<dbReference type="CDD" id="cd18094">
    <property type="entry name" value="SpoU-like_TrmL"/>
    <property type="match status" value="1"/>
</dbReference>
<dbReference type="Proteomes" id="UP000004208">
    <property type="component" value="Unassembled WGS sequence"/>
</dbReference>
<dbReference type="GO" id="GO:0005737">
    <property type="term" value="C:cytoplasm"/>
    <property type="evidence" value="ECO:0007669"/>
    <property type="project" value="UniProtKB-SubCell"/>
</dbReference>
<dbReference type="eggNOG" id="COG0219">
    <property type="taxonomic scope" value="Bacteria"/>
</dbReference>
<dbReference type="PANTHER" id="PTHR42971">
    <property type="entry name" value="TRNA (CYTIDINE(34)-2'-O)-METHYLTRANSFERASE"/>
    <property type="match status" value="1"/>
</dbReference>
<dbReference type="GO" id="GO:0141102">
    <property type="term" value="F:tRNA (5-carboxymethylaminomethyluridine(34)-2'-O)-methyltransferase activity"/>
    <property type="evidence" value="ECO:0007669"/>
    <property type="project" value="RHEA"/>
</dbReference>
<dbReference type="GO" id="GO:0003723">
    <property type="term" value="F:RNA binding"/>
    <property type="evidence" value="ECO:0007669"/>
    <property type="project" value="InterPro"/>
</dbReference>
<feature type="binding site" evidence="6 7">
    <location>
        <position position="99"/>
    </location>
    <ligand>
        <name>S-adenosyl-L-methionine</name>
        <dbReference type="ChEBI" id="CHEBI:59789"/>
    </ligand>
</feature>
<keyword evidence="3 6" id="KW-0808">Transferase</keyword>
<dbReference type="EC" id="2.1.1.207" evidence="6"/>
<dbReference type="GO" id="GO:0141098">
    <property type="term" value="F:tRNA (cytidine(34)-2'-O)-methyltransferase activity"/>
    <property type="evidence" value="ECO:0007669"/>
    <property type="project" value="RHEA"/>
</dbReference>
<proteinExistence type="inferred from homology"/>
<dbReference type="EMBL" id="ACLJ02000001">
    <property type="protein sequence ID" value="EFK54907.1"/>
    <property type="molecule type" value="Genomic_DNA"/>
</dbReference>
<organism evidence="9 10">
    <name type="scientific">Corynebacterium genitalium ATCC 33030</name>
    <dbReference type="NCBI Taxonomy" id="585529"/>
    <lineage>
        <taxon>Bacteria</taxon>
        <taxon>Bacillati</taxon>
        <taxon>Actinomycetota</taxon>
        <taxon>Actinomycetes</taxon>
        <taxon>Mycobacteriales</taxon>
        <taxon>Corynebacteriaceae</taxon>
        <taxon>Corynebacterium</taxon>
    </lineage>
</organism>
<dbReference type="FunFam" id="3.40.1280.10:FF:000002">
    <property type="entry name" value="Peptidylprolyl isomerase"/>
    <property type="match status" value="1"/>
</dbReference>
<evidence type="ECO:0000259" key="8">
    <source>
        <dbReference type="Pfam" id="PF00588"/>
    </source>
</evidence>
<dbReference type="HAMAP" id="MF_01885">
    <property type="entry name" value="tRNA_methyltr_TrmL"/>
    <property type="match status" value="1"/>
</dbReference>
<evidence type="ECO:0000256" key="6">
    <source>
        <dbReference type="HAMAP-Rule" id="MF_01885"/>
    </source>
</evidence>
<keyword evidence="2 6" id="KW-0489">Methyltransferase</keyword>
<dbReference type="SUPFAM" id="SSF75217">
    <property type="entry name" value="alpha/beta knot"/>
    <property type="match status" value="1"/>
</dbReference>
<dbReference type="RefSeq" id="WP_005286463.1">
    <property type="nucleotide sequence ID" value="NZ_CM000961.1"/>
</dbReference>
<reference evidence="9" key="1">
    <citation type="submission" date="2010-06" db="EMBL/GenBank/DDBJ databases">
        <authorList>
            <person name="Muzny D."/>
            <person name="Qin X."/>
            <person name="Buhay C."/>
            <person name="Dugan-Rocha S."/>
            <person name="Ding Y."/>
            <person name="Chen G."/>
            <person name="Hawes A."/>
            <person name="Holder M."/>
            <person name="Jhangiani S."/>
            <person name="Johnson A."/>
            <person name="Khan Z."/>
            <person name="Li Z."/>
            <person name="Liu W."/>
            <person name="Liu X."/>
            <person name="Perez L."/>
            <person name="Shen H."/>
            <person name="Wang Q."/>
            <person name="Watt J."/>
            <person name="Xi L."/>
            <person name="Xin Y."/>
            <person name="Zhou J."/>
            <person name="Deng J."/>
            <person name="Jiang H."/>
            <person name="Liu Y."/>
            <person name="Qu J."/>
            <person name="Song X.-Z."/>
            <person name="Zhang L."/>
            <person name="Villasana D."/>
            <person name="Johnson A."/>
            <person name="Liu J."/>
            <person name="Liyanage D."/>
            <person name="Lorensuhewa L."/>
            <person name="Robinson T."/>
            <person name="Song A."/>
            <person name="Song B.-B."/>
            <person name="Dinh H."/>
            <person name="Thornton R."/>
            <person name="Coyle M."/>
            <person name="Francisco L."/>
            <person name="Jackson L."/>
            <person name="Javaid M."/>
            <person name="Korchina V."/>
            <person name="Kovar C."/>
            <person name="Mata R."/>
            <person name="Mathew T."/>
            <person name="Ngo R."/>
            <person name="Nguyen L."/>
            <person name="Nguyen N."/>
            <person name="Okwuonu G."/>
            <person name="Ongeri F."/>
            <person name="Pham C."/>
            <person name="Simmons D."/>
            <person name="Wilczek-Boney K."/>
            <person name="Hale W."/>
            <person name="Jakkamsetti A."/>
            <person name="Pham P."/>
            <person name="Ruth R."/>
            <person name="San Lucas F."/>
            <person name="Warren J."/>
            <person name="Zhang J."/>
            <person name="Zhao Z."/>
            <person name="Zhou C."/>
            <person name="Zhu D."/>
            <person name="Lee S."/>
            <person name="Bess C."/>
            <person name="Blankenburg K."/>
            <person name="Forbes L."/>
            <person name="Fu Q."/>
            <person name="Gubbala S."/>
            <person name="Hirani K."/>
            <person name="Jayaseelan J.C."/>
            <person name="Lara F."/>
            <person name="Munidasa M."/>
            <person name="Palculict T."/>
            <person name="Patil S."/>
            <person name="Pu L.-L."/>
            <person name="Saada N."/>
            <person name="Tang L."/>
            <person name="Weissenberger G."/>
            <person name="Zhu Y."/>
            <person name="Hemphill L."/>
            <person name="Shang Y."/>
            <person name="Youmans B."/>
            <person name="Ayvaz T."/>
            <person name="Ross M."/>
            <person name="Santibanez J."/>
            <person name="Aqrawi P."/>
            <person name="Gross S."/>
            <person name="Joshi V."/>
            <person name="Fowler G."/>
            <person name="Nazareth L."/>
            <person name="Reid J."/>
            <person name="Worley K."/>
            <person name="Petrosino J."/>
            <person name="Highlander S."/>
            <person name="Gibbs R."/>
        </authorList>
    </citation>
    <scope>NUCLEOTIDE SEQUENCE [LARGE SCALE GENOMIC DNA]</scope>
    <source>
        <strain evidence="9">ATCC 33030</strain>
    </source>
</reference>
<dbReference type="AlphaFoldDB" id="D7WAM6"/>
<dbReference type="Pfam" id="PF00588">
    <property type="entry name" value="SpoU_methylase"/>
    <property type="match status" value="1"/>
</dbReference>
<evidence type="ECO:0000256" key="1">
    <source>
        <dbReference type="ARBA" id="ARBA00022490"/>
    </source>
</evidence>
<keyword evidence="4 6" id="KW-0949">S-adenosyl-L-methionine</keyword>